<accession>X1C7R9</accession>
<dbReference type="InterPro" id="IPR029061">
    <property type="entry name" value="THDP-binding"/>
</dbReference>
<evidence type="ECO:0000313" key="5">
    <source>
        <dbReference type="EMBL" id="GAG92443.1"/>
    </source>
</evidence>
<dbReference type="PANTHER" id="PTHR47514:SF1">
    <property type="entry name" value="TRANSKETOLASE N-TERMINAL SECTION-RELATED"/>
    <property type="match status" value="1"/>
</dbReference>
<name>X1C7R9_9ZZZZ</name>
<organism evidence="5">
    <name type="scientific">marine sediment metagenome</name>
    <dbReference type="NCBI Taxonomy" id="412755"/>
    <lineage>
        <taxon>unclassified sequences</taxon>
        <taxon>metagenomes</taxon>
        <taxon>ecological metagenomes</taxon>
    </lineage>
</organism>
<evidence type="ECO:0000256" key="3">
    <source>
        <dbReference type="ARBA" id="ARBA00023052"/>
    </source>
</evidence>
<feature type="domain" description="Transketolase N-terminal" evidence="4">
    <location>
        <begin position="2"/>
        <end position="220"/>
    </location>
</feature>
<sequence length="230" mass="25635">HLNIDPTYPHWSERDRFILSKGHAAPLLYAALAEKGFFSKKELNTLRSIGSILQGHPDIRKTPGVEMTTGYLGHGLSVGVGIALGAKLDRKSYRIYVLLGDGEIDTGFNWEAAMAANKYHLDNLTAILDLNGVQLDGPTNEIMPLEPVVDKWRSFNWHTIEIDGHNIKQILKALDETKHIHGKPSIIIAHTIKGKGVSFMENKSAWHGRAPNKEEFETALKELQKENNNG</sequence>
<keyword evidence="3" id="KW-0786">Thiamine pyrophosphate</keyword>
<reference evidence="5" key="1">
    <citation type="journal article" date="2014" name="Front. Microbiol.">
        <title>High frequency of phylogenetically diverse reductive dehalogenase-homologous genes in deep subseafloor sedimentary metagenomes.</title>
        <authorList>
            <person name="Kawai M."/>
            <person name="Futagami T."/>
            <person name="Toyoda A."/>
            <person name="Takaki Y."/>
            <person name="Nishi S."/>
            <person name="Hori S."/>
            <person name="Arai W."/>
            <person name="Tsubouchi T."/>
            <person name="Morono Y."/>
            <person name="Uchiyama I."/>
            <person name="Ito T."/>
            <person name="Fujiyama A."/>
            <person name="Inagaki F."/>
            <person name="Takami H."/>
        </authorList>
    </citation>
    <scope>NUCLEOTIDE SEQUENCE</scope>
    <source>
        <strain evidence="5">Expedition CK06-06</strain>
    </source>
</reference>
<dbReference type="AlphaFoldDB" id="X1C7R9"/>
<comment type="cofactor">
    <cofactor evidence="1">
        <name>thiamine diphosphate</name>
        <dbReference type="ChEBI" id="CHEBI:58937"/>
    </cofactor>
</comment>
<feature type="non-terminal residue" evidence="5">
    <location>
        <position position="1"/>
    </location>
</feature>
<dbReference type="SUPFAM" id="SSF52518">
    <property type="entry name" value="Thiamin diphosphate-binding fold (THDP-binding)"/>
    <property type="match status" value="1"/>
</dbReference>
<proteinExistence type="inferred from homology"/>
<protein>
    <recommendedName>
        <fullName evidence="4">Transketolase N-terminal domain-containing protein</fullName>
    </recommendedName>
</protein>
<dbReference type="Gene3D" id="3.40.50.970">
    <property type="match status" value="1"/>
</dbReference>
<comment type="similarity">
    <text evidence="2">Belongs to the transketolase family.</text>
</comment>
<dbReference type="EMBL" id="BART01028717">
    <property type="protein sequence ID" value="GAG92443.1"/>
    <property type="molecule type" value="Genomic_DNA"/>
</dbReference>
<evidence type="ECO:0000256" key="1">
    <source>
        <dbReference type="ARBA" id="ARBA00001964"/>
    </source>
</evidence>
<dbReference type="PANTHER" id="PTHR47514">
    <property type="entry name" value="TRANSKETOLASE N-TERMINAL SECTION-RELATED"/>
    <property type="match status" value="1"/>
</dbReference>
<dbReference type="InterPro" id="IPR005474">
    <property type="entry name" value="Transketolase_N"/>
</dbReference>
<gene>
    <name evidence="5" type="ORF">S01H4_50554</name>
</gene>
<dbReference type="CDD" id="cd02012">
    <property type="entry name" value="TPP_TK"/>
    <property type="match status" value="1"/>
</dbReference>
<dbReference type="Pfam" id="PF00456">
    <property type="entry name" value="Transketolase_N"/>
    <property type="match status" value="1"/>
</dbReference>
<evidence type="ECO:0000259" key="4">
    <source>
        <dbReference type="Pfam" id="PF00456"/>
    </source>
</evidence>
<comment type="caution">
    <text evidence="5">The sequence shown here is derived from an EMBL/GenBank/DDBJ whole genome shotgun (WGS) entry which is preliminary data.</text>
</comment>
<evidence type="ECO:0000256" key="2">
    <source>
        <dbReference type="ARBA" id="ARBA00007131"/>
    </source>
</evidence>